<reference evidence="11" key="1">
    <citation type="journal article" date="2023" name="Front. Mar. Sci.">
        <title>A new Merluccius polli reference genome to investigate the effects of global change in West African waters.</title>
        <authorList>
            <person name="Mateo J.L."/>
            <person name="Blanco-Fernandez C."/>
            <person name="Garcia-Vazquez E."/>
            <person name="Machado-Schiaffino G."/>
        </authorList>
    </citation>
    <scope>NUCLEOTIDE SEQUENCE</scope>
    <source>
        <strain evidence="11">C29</strain>
        <tissue evidence="11">Fin</tissue>
    </source>
</reference>
<evidence type="ECO:0000313" key="11">
    <source>
        <dbReference type="EMBL" id="KAK0150705.1"/>
    </source>
</evidence>
<dbReference type="GO" id="GO:0005737">
    <property type="term" value="C:cytoplasm"/>
    <property type="evidence" value="ECO:0007669"/>
    <property type="project" value="UniProtKB-SubCell"/>
</dbReference>
<evidence type="ECO:0000256" key="2">
    <source>
        <dbReference type="ARBA" id="ARBA00006219"/>
    </source>
</evidence>
<dbReference type="Proteomes" id="UP001174136">
    <property type="component" value="Unassembled WGS sequence"/>
</dbReference>
<evidence type="ECO:0000256" key="8">
    <source>
        <dbReference type="ARBA" id="ARBA00038873"/>
    </source>
</evidence>
<comment type="catalytic activity">
    <reaction evidence="6">
        <text>(5R)-5-hydroxy-L-lysine + GTP = (5R)-5-phosphooxy-L-lysine + GDP + H(+)</text>
        <dbReference type="Rhea" id="RHEA:19049"/>
        <dbReference type="ChEBI" id="CHEBI:15378"/>
        <dbReference type="ChEBI" id="CHEBI:37565"/>
        <dbReference type="ChEBI" id="CHEBI:57882"/>
        <dbReference type="ChEBI" id="CHEBI:58189"/>
        <dbReference type="ChEBI" id="CHEBI:58357"/>
        <dbReference type="EC" id="2.7.1.81"/>
    </reaction>
</comment>
<keyword evidence="5 11" id="KW-0418">Kinase</keyword>
<evidence type="ECO:0000256" key="4">
    <source>
        <dbReference type="ARBA" id="ARBA00022679"/>
    </source>
</evidence>
<keyword evidence="12" id="KW-1185">Reference proteome</keyword>
<dbReference type="PANTHER" id="PTHR21064:SF1">
    <property type="entry name" value="HYDROXYLYSINE KINASE"/>
    <property type="match status" value="1"/>
</dbReference>
<comment type="similarity">
    <text evidence="2">Belongs to the aminoglycoside phosphotransferase family.</text>
</comment>
<dbReference type="PANTHER" id="PTHR21064">
    <property type="entry name" value="AMINOGLYCOSIDE PHOSPHOTRANSFERASE DOMAIN-CONTAINING PROTEIN-RELATED"/>
    <property type="match status" value="1"/>
</dbReference>
<evidence type="ECO:0000313" key="12">
    <source>
        <dbReference type="Proteomes" id="UP001174136"/>
    </source>
</evidence>
<dbReference type="Pfam" id="PF01636">
    <property type="entry name" value="APH"/>
    <property type="match status" value="1"/>
</dbReference>
<dbReference type="InterPro" id="IPR002575">
    <property type="entry name" value="Aminoglycoside_PTrfase"/>
</dbReference>
<accession>A0AA47N2U9</accession>
<protein>
    <recommendedName>
        <fullName evidence="9">Hydroxylysine kinase</fullName>
        <ecNumber evidence="8">2.7.1.81</ecNumber>
    </recommendedName>
</protein>
<comment type="subcellular location">
    <subcellularLocation>
        <location evidence="1">Cytoplasm</location>
    </subcellularLocation>
</comment>
<keyword evidence="4" id="KW-0808">Transferase</keyword>
<evidence type="ECO:0000256" key="5">
    <source>
        <dbReference type="ARBA" id="ARBA00022777"/>
    </source>
</evidence>
<evidence type="ECO:0000256" key="9">
    <source>
        <dbReference type="ARBA" id="ARBA00040505"/>
    </source>
</evidence>
<gene>
    <name evidence="11" type="primary">hykk_0</name>
    <name evidence="11" type="ORF">N1851_008175</name>
</gene>
<dbReference type="AlphaFoldDB" id="A0AA47N2U9"/>
<dbReference type="SUPFAM" id="SSF56112">
    <property type="entry name" value="Protein kinase-like (PK-like)"/>
    <property type="match status" value="1"/>
</dbReference>
<feature type="domain" description="Aminoglycoside phosphotransferase" evidence="10">
    <location>
        <begin position="29"/>
        <end position="272"/>
    </location>
</feature>
<dbReference type="FunFam" id="3.90.1200.10:FF:000007">
    <property type="entry name" value="hydroxylysine kinase isoform X1"/>
    <property type="match status" value="1"/>
</dbReference>
<dbReference type="InterPro" id="IPR011009">
    <property type="entry name" value="Kinase-like_dom_sf"/>
</dbReference>
<evidence type="ECO:0000256" key="1">
    <source>
        <dbReference type="ARBA" id="ARBA00004496"/>
    </source>
</evidence>
<dbReference type="GO" id="GO:0047992">
    <property type="term" value="F:hydroxylysine kinase activity"/>
    <property type="evidence" value="ECO:0007669"/>
    <property type="project" value="UniProtKB-EC"/>
</dbReference>
<evidence type="ECO:0000256" key="7">
    <source>
        <dbReference type="ARBA" id="ARBA00037368"/>
    </source>
</evidence>
<dbReference type="FunFam" id="3.30.200.20:FF:000549">
    <property type="entry name" value="hydroxylysine kinase"/>
    <property type="match status" value="1"/>
</dbReference>
<evidence type="ECO:0000259" key="10">
    <source>
        <dbReference type="Pfam" id="PF01636"/>
    </source>
</evidence>
<keyword evidence="3" id="KW-0963">Cytoplasm</keyword>
<dbReference type="InterPro" id="IPR050249">
    <property type="entry name" value="Pseudomonas-type_ThrB"/>
</dbReference>
<name>A0AA47N2U9_MERPO</name>
<comment type="function">
    <text evidence="7">Catalyzes the GTP-dependent phosphorylation of 5-hydroxy-L-lysine.</text>
</comment>
<dbReference type="Gene3D" id="3.90.1200.10">
    <property type="match status" value="1"/>
</dbReference>
<dbReference type="EMBL" id="JAOPHQ010001445">
    <property type="protein sequence ID" value="KAK0150705.1"/>
    <property type="molecule type" value="Genomic_DNA"/>
</dbReference>
<sequence length="360" mass="40515">MSGQVSKPHLSEVQALEVVRRLYGLEVSTVRPLPSYDDQNFYVAAAPGLGGEYLLKVTNAEDSKDTALVGVQTHTMRYLRERGVPTQTAVPTVEGELMSLQEIDCGFGCQKYLVRLLTYLPGTTLSKVPASPQLLYEVGKMAARMDKFLLEMDHPHLSALQRDTFIWNLSNVPLLEGYIHTMDGDPLQGVVKAVLKEFKTSVLPNRPAFRKCINHGDLNDLNILVEPDESSGGDHRISAVLDFSDMSSGYYVYELAISIMYMMIEHPDPVAVGRPIMEGWESVVPLNREERDCLYLLVLCRFCQSLVMARHMVKLHPENEEYLMITSRKGIPILRQLWDLGKVAVERVWFQNGQAKAESV</sequence>
<dbReference type="EC" id="2.7.1.81" evidence="8"/>
<organism evidence="11 12">
    <name type="scientific">Merluccius polli</name>
    <name type="common">Benguela hake</name>
    <name type="synonym">Merluccius cadenati</name>
    <dbReference type="NCBI Taxonomy" id="89951"/>
    <lineage>
        <taxon>Eukaryota</taxon>
        <taxon>Metazoa</taxon>
        <taxon>Chordata</taxon>
        <taxon>Craniata</taxon>
        <taxon>Vertebrata</taxon>
        <taxon>Euteleostomi</taxon>
        <taxon>Actinopterygii</taxon>
        <taxon>Neopterygii</taxon>
        <taxon>Teleostei</taxon>
        <taxon>Neoteleostei</taxon>
        <taxon>Acanthomorphata</taxon>
        <taxon>Zeiogadaria</taxon>
        <taxon>Gadariae</taxon>
        <taxon>Gadiformes</taxon>
        <taxon>Gadoidei</taxon>
        <taxon>Merlucciidae</taxon>
        <taxon>Merluccius</taxon>
    </lineage>
</organism>
<evidence type="ECO:0000256" key="6">
    <source>
        <dbReference type="ARBA" id="ARBA00036820"/>
    </source>
</evidence>
<proteinExistence type="inferred from homology"/>
<comment type="caution">
    <text evidence="11">The sequence shown here is derived from an EMBL/GenBank/DDBJ whole genome shotgun (WGS) entry which is preliminary data.</text>
</comment>
<evidence type="ECO:0000256" key="3">
    <source>
        <dbReference type="ARBA" id="ARBA00022490"/>
    </source>
</evidence>